<dbReference type="Pfam" id="PF13407">
    <property type="entry name" value="Peripla_BP_4"/>
    <property type="match status" value="1"/>
</dbReference>
<evidence type="ECO:0000256" key="2">
    <source>
        <dbReference type="ARBA" id="ARBA00007639"/>
    </source>
</evidence>
<dbReference type="Proteomes" id="UP000243297">
    <property type="component" value="Unassembled WGS sequence"/>
</dbReference>
<feature type="domain" description="Periplasmic binding protein" evidence="8">
    <location>
        <begin position="46"/>
        <end position="335"/>
    </location>
</feature>
<gene>
    <name evidence="9" type="ORF">SAMN02745191_2283</name>
</gene>
<comment type="subunit">
    <text evidence="5">The ABC transporter complex is composed of one ATP-binding protein (MglA), two transmembrane proteins (MglC) and a solute-binding protein (MglB).</text>
</comment>
<dbReference type="PANTHER" id="PTHR46847:SF1">
    <property type="entry name" value="D-ALLOSE-BINDING PERIPLASMIC PROTEIN-RELATED"/>
    <property type="match status" value="1"/>
</dbReference>
<dbReference type="InterPro" id="IPR025997">
    <property type="entry name" value="SBP_2_dom"/>
</dbReference>
<evidence type="ECO:0000256" key="6">
    <source>
        <dbReference type="ARBA" id="ARBA00034344"/>
    </source>
</evidence>
<dbReference type="Gene3D" id="3.40.50.2300">
    <property type="match status" value="2"/>
</dbReference>
<evidence type="ECO:0000313" key="9">
    <source>
        <dbReference type="EMBL" id="SJZ98027.1"/>
    </source>
</evidence>
<dbReference type="PANTHER" id="PTHR46847">
    <property type="entry name" value="D-ALLOSE-BINDING PERIPLASMIC PROTEIN-RELATED"/>
    <property type="match status" value="1"/>
</dbReference>
<dbReference type="EMBL" id="FUWY01000008">
    <property type="protein sequence ID" value="SJZ98027.1"/>
    <property type="molecule type" value="Genomic_DNA"/>
</dbReference>
<protein>
    <recommendedName>
        <fullName evidence="6">D-galactose/methyl-galactoside binding periplasmic protein MglB</fullName>
    </recommendedName>
</protein>
<evidence type="ECO:0000256" key="1">
    <source>
        <dbReference type="ARBA" id="ARBA00004196"/>
    </source>
</evidence>
<organism evidence="9 10">
    <name type="scientific">Anaerorhabdus furcosa</name>
    <dbReference type="NCBI Taxonomy" id="118967"/>
    <lineage>
        <taxon>Bacteria</taxon>
        <taxon>Bacillati</taxon>
        <taxon>Bacillota</taxon>
        <taxon>Erysipelotrichia</taxon>
        <taxon>Erysipelotrichales</taxon>
        <taxon>Erysipelotrichaceae</taxon>
        <taxon>Anaerorhabdus</taxon>
    </lineage>
</organism>
<dbReference type="OrthoDB" id="9769193at2"/>
<dbReference type="STRING" id="118967.SAMN02745191_2283"/>
<feature type="chain" id="PRO_5010526740" description="D-galactose/methyl-galactoside binding periplasmic protein MglB" evidence="7">
    <location>
        <begin position="27"/>
        <end position="356"/>
    </location>
</feature>
<dbReference type="GO" id="GO:0046872">
    <property type="term" value="F:metal ion binding"/>
    <property type="evidence" value="ECO:0007669"/>
    <property type="project" value="UniProtKB-KW"/>
</dbReference>
<keyword evidence="3" id="KW-0479">Metal-binding</keyword>
<dbReference type="SUPFAM" id="SSF53822">
    <property type="entry name" value="Periplasmic binding protein-like I"/>
    <property type="match status" value="1"/>
</dbReference>
<dbReference type="AlphaFoldDB" id="A0A1T4Q3C3"/>
<reference evidence="10" key="1">
    <citation type="submission" date="2017-02" db="EMBL/GenBank/DDBJ databases">
        <authorList>
            <person name="Varghese N."/>
            <person name="Submissions S."/>
        </authorList>
    </citation>
    <scope>NUCLEOTIDE SEQUENCE [LARGE SCALE GENOMIC DNA]</scope>
    <source>
        <strain evidence="10">ATCC 25662</strain>
    </source>
</reference>
<keyword evidence="10" id="KW-1185">Reference proteome</keyword>
<evidence type="ECO:0000256" key="3">
    <source>
        <dbReference type="ARBA" id="ARBA00022723"/>
    </source>
</evidence>
<comment type="similarity">
    <text evidence="2">Belongs to the bacterial solute-binding protein 2 family.</text>
</comment>
<dbReference type="CDD" id="cd01539">
    <property type="entry name" value="PBP1_GGBP"/>
    <property type="match status" value="1"/>
</dbReference>
<feature type="signal peptide" evidence="7">
    <location>
        <begin position="1"/>
        <end position="26"/>
    </location>
</feature>
<dbReference type="GO" id="GO:0030246">
    <property type="term" value="F:carbohydrate binding"/>
    <property type="evidence" value="ECO:0007669"/>
    <property type="project" value="InterPro"/>
</dbReference>
<evidence type="ECO:0000256" key="4">
    <source>
        <dbReference type="ARBA" id="ARBA00022729"/>
    </source>
</evidence>
<proteinExistence type="inferred from homology"/>
<comment type="subcellular location">
    <subcellularLocation>
        <location evidence="1">Cell envelope</location>
    </subcellularLocation>
</comment>
<sequence length="356" mass="38482">MKKKLLALLAAGAMLLGLVGCSSTPATPSATPAEGGATGTGETVKIGVSIYKFDDNFMTLYRNEIQNYVDELNKTSDVKYEVTIQDGKGDQAEQTNQIDNFITQDYDVLIINLVQSTSAATVIEKCKEANKPCIFINREPSAEDMTMYENEDGTPADPYATMYTYVGADARQSGKFQGQLIADLENKGDLNGDGTLNYVMVIGDPENVDAQYRTQFSIEEYQTASGLKVKELDAQRGDWDQAKGQEIVANALTKYGDEVEVVFCNNDAMALGAAQAIEAAGRKVGEDIYLVGVDALAEAVELVSTGGMTGTVLNDHINQSHKAVDAAVKASKGEELDTYYWVDYVKVTPANAAEFK</sequence>
<dbReference type="InterPro" id="IPR028082">
    <property type="entry name" value="Peripla_BP_I"/>
</dbReference>
<evidence type="ECO:0000256" key="5">
    <source>
        <dbReference type="ARBA" id="ARBA00034323"/>
    </source>
</evidence>
<dbReference type="RefSeq" id="WP_078712669.1">
    <property type="nucleotide sequence ID" value="NZ_FUWY01000008.1"/>
</dbReference>
<evidence type="ECO:0000259" key="8">
    <source>
        <dbReference type="Pfam" id="PF13407"/>
    </source>
</evidence>
<name>A0A1T4Q3C3_9FIRM</name>
<keyword evidence="4 7" id="KW-0732">Signal</keyword>
<accession>A0A1T4Q3C3</accession>
<dbReference type="InterPro" id="IPR044085">
    <property type="entry name" value="MglB-like_PBP1"/>
</dbReference>
<dbReference type="PROSITE" id="PS51257">
    <property type="entry name" value="PROKAR_LIPOPROTEIN"/>
    <property type="match status" value="1"/>
</dbReference>
<evidence type="ECO:0000256" key="7">
    <source>
        <dbReference type="SAM" id="SignalP"/>
    </source>
</evidence>
<dbReference type="GO" id="GO:0030313">
    <property type="term" value="C:cell envelope"/>
    <property type="evidence" value="ECO:0007669"/>
    <property type="project" value="UniProtKB-SubCell"/>
</dbReference>
<evidence type="ECO:0000313" key="10">
    <source>
        <dbReference type="Proteomes" id="UP000243297"/>
    </source>
</evidence>